<dbReference type="RefSeq" id="WP_101057781.1">
    <property type="nucleotide sequence ID" value="NZ_BMXX01000077.1"/>
</dbReference>
<name>A0ABX5PHD8_9GAMM</name>
<protein>
    <submittedName>
        <fullName evidence="2">Uncharacterized protein</fullName>
    </submittedName>
</protein>
<organism evidence="2 3">
    <name type="scientific">Shewanella chilikensis</name>
    <dbReference type="NCBI Taxonomy" id="558541"/>
    <lineage>
        <taxon>Bacteria</taxon>
        <taxon>Pseudomonadati</taxon>
        <taxon>Pseudomonadota</taxon>
        <taxon>Gammaproteobacteria</taxon>
        <taxon>Alteromonadales</taxon>
        <taxon>Shewanellaceae</taxon>
        <taxon>Shewanella</taxon>
    </lineage>
</organism>
<dbReference type="EMBL" id="QJSY01000071">
    <property type="protein sequence ID" value="PYE53216.1"/>
    <property type="molecule type" value="Genomic_DNA"/>
</dbReference>
<feature type="transmembrane region" description="Helical" evidence="1">
    <location>
        <begin position="140"/>
        <end position="161"/>
    </location>
</feature>
<accession>A0ABX5PHD8</accession>
<evidence type="ECO:0000313" key="3">
    <source>
        <dbReference type="Proteomes" id="UP000247584"/>
    </source>
</evidence>
<feature type="transmembrane region" description="Helical" evidence="1">
    <location>
        <begin position="173"/>
        <end position="192"/>
    </location>
</feature>
<keyword evidence="1" id="KW-0472">Membrane</keyword>
<gene>
    <name evidence="2" type="ORF">C8J23_1713</name>
</gene>
<proteinExistence type="predicted"/>
<evidence type="ECO:0000313" key="2">
    <source>
        <dbReference type="EMBL" id="PYE53216.1"/>
    </source>
</evidence>
<keyword evidence="1" id="KW-0812">Transmembrane</keyword>
<comment type="caution">
    <text evidence="2">The sequence shown here is derived from an EMBL/GenBank/DDBJ whole genome shotgun (WGS) entry which is preliminary data.</text>
</comment>
<keyword evidence="3" id="KW-1185">Reference proteome</keyword>
<sequence length="279" mass="30584">MQGKILNISGAYVLIRAENQDKLEVQLSEIKSELTPRVGDDVDFDLVEGKVVSVYILRQSASINQHLSAAKDTANHIYQQVKSNINEDSLERAKALAAKATGKAKEKLQAMDLSKTKETLTSVEMPTLSSVSGLSLHNKFALFTLTCLFVSMLLPAVNLGFDTTVSYWKFVDNVTLQVIFMLASAVSLAIGAPRFVSKTLCVICLVTVVAPLYDVYNSISEVVDAGREFGIKEKSITSQLMKAIEIGLPILLMSILLFFITTLLPRYKTSSMFSVSSDN</sequence>
<feature type="transmembrane region" description="Helical" evidence="1">
    <location>
        <begin position="246"/>
        <end position="264"/>
    </location>
</feature>
<dbReference type="Proteomes" id="UP000247584">
    <property type="component" value="Unassembled WGS sequence"/>
</dbReference>
<reference evidence="2 3" key="1">
    <citation type="submission" date="2018-06" db="EMBL/GenBank/DDBJ databases">
        <title>Genomic Encyclopedia of Type Strains, Phase III (KMG-III): the genomes of soil and plant-associated and newly described type strains.</title>
        <authorList>
            <person name="Whitman W."/>
        </authorList>
    </citation>
    <scope>NUCLEOTIDE SEQUENCE [LARGE SCALE GENOMIC DNA]</scope>
    <source>
        <strain evidence="2 3">JC5</strain>
    </source>
</reference>
<keyword evidence="1" id="KW-1133">Transmembrane helix</keyword>
<evidence type="ECO:0000256" key="1">
    <source>
        <dbReference type="SAM" id="Phobius"/>
    </source>
</evidence>